<feature type="domain" description="Glycosyltransferase subfamily 4-like N-terminal" evidence="2">
    <location>
        <begin position="15"/>
        <end position="193"/>
    </location>
</feature>
<dbReference type="SUPFAM" id="SSF53756">
    <property type="entry name" value="UDP-Glycosyltransferase/glycogen phosphorylase"/>
    <property type="match status" value="1"/>
</dbReference>
<dbReference type="AlphaFoldDB" id="A0A6M8BEC6"/>
<dbReference type="InterPro" id="IPR001296">
    <property type="entry name" value="Glyco_trans_1"/>
</dbReference>
<gene>
    <name evidence="3" type="ORF">HPC62_10595</name>
</gene>
<evidence type="ECO:0000313" key="3">
    <source>
        <dbReference type="EMBL" id="QKD82576.1"/>
    </source>
</evidence>
<evidence type="ECO:0000313" key="4">
    <source>
        <dbReference type="Proteomes" id="UP000505210"/>
    </source>
</evidence>
<proteinExistence type="predicted"/>
<dbReference type="Pfam" id="PF00534">
    <property type="entry name" value="Glycos_transf_1"/>
    <property type="match status" value="1"/>
</dbReference>
<protein>
    <submittedName>
        <fullName evidence="3">Glycosyltransferase</fullName>
    </submittedName>
</protein>
<dbReference type="Pfam" id="PF13439">
    <property type="entry name" value="Glyco_transf_4"/>
    <property type="match status" value="1"/>
</dbReference>
<dbReference type="GO" id="GO:0016758">
    <property type="term" value="F:hexosyltransferase activity"/>
    <property type="evidence" value="ECO:0007669"/>
    <property type="project" value="TreeGrafter"/>
</dbReference>
<sequence length="410" mass="45962">MKIAILTSGFLPVIDGVTVTLLHRLKRLSELGHQVLVFCPSYELLESIYPNWADYTGHFLPGVEVINLPSTSFMGVEFERNVTSTSYDLVLPRLAQFQPDVIHVDEPDRLFLGFGKIPAIAHAKTHQIPCTSFYHTNFLEYIDDFFPLPAPLQTLVRWLCKVFITQRVFNAYDVTLTGSKTTYEKLQKLGIRNALYEELLGVDLAVFSPNLRQELFFEKTYGIEVGDRTKLLFLGRLTPDKGWKFTLKAVPKLVQKLGSNRISLLIAGDGELRDTIRQSLTGVVDFHLLGRVSPNQIPALMANSDIHVTTSKKETKGLTLFEAFAARIPVVAPAAGGVLDSIQPGVNGLLYKPDNTADFVEKLQLLIEDPDLRQRLGQQARDWVQPYGWDQAVDRLVSLWASRLPVATSP</sequence>
<dbReference type="Proteomes" id="UP000505210">
    <property type="component" value="Chromosome"/>
</dbReference>
<accession>A0A6M8BEC6</accession>
<dbReference type="Gene3D" id="3.40.50.2000">
    <property type="entry name" value="Glycogen Phosphorylase B"/>
    <property type="match status" value="2"/>
</dbReference>
<dbReference type="PANTHER" id="PTHR45947">
    <property type="entry name" value="SULFOQUINOVOSYL TRANSFERASE SQD2"/>
    <property type="match status" value="1"/>
</dbReference>
<dbReference type="EMBL" id="CP053661">
    <property type="protein sequence ID" value="QKD82576.1"/>
    <property type="molecule type" value="Genomic_DNA"/>
</dbReference>
<dbReference type="InterPro" id="IPR050194">
    <property type="entry name" value="Glycosyltransferase_grp1"/>
</dbReference>
<feature type="domain" description="Glycosyl transferase family 1" evidence="1">
    <location>
        <begin position="226"/>
        <end position="383"/>
    </location>
</feature>
<keyword evidence="3" id="KW-0808">Transferase</keyword>
<evidence type="ECO:0000259" key="2">
    <source>
        <dbReference type="Pfam" id="PF13439"/>
    </source>
</evidence>
<evidence type="ECO:0000259" key="1">
    <source>
        <dbReference type="Pfam" id="PF00534"/>
    </source>
</evidence>
<name>A0A6M8BEC6_9CYAN</name>
<keyword evidence="4" id="KW-1185">Reference proteome</keyword>
<dbReference type="InterPro" id="IPR028098">
    <property type="entry name" value="Glyco_trans_4-like_N"/>
</dbReference>
<dbReference type="PANTHER" id="PTHR45947:SF3">
    <property type="entry name" value="SULFOQUINOVOSYL TRANSFERASE SQD2"/>
    <property type="match status" value="1"/>
</dbReference>
<dbReference type="KEGG" id="theu:HPC62_10595"/>
<reference evidence="3 4" key="1">
    <citation type="submission" date="2020-05" db="EMBL/GenBank/DDBJ databases">
        <title>Complete genome sequence of of a novel Thermoleptolyngbya strain isolated from hot springs of Ganzi, Sichuan China.</title>
        <authorList>
            <person name="Tang J."/>
            <person name="Daroch M."/>
            <person name="Li L."/>
            <person name="Waleron K."/>
            <person name="Waleron M."/>
            <person name="Waleron M."/>
        </authorList>
    </citation>
    <scope>NUCLEOTIDE SEQUENCE [LARGE SCALE GENOMIC DNA]</scope>
    <source>
        <strain evidence="3 4">PKUAC-SCTA183</strain>
    </source>
</reference>
<dbReference type="RefSeq" id="WP_172355489.1">
    <property type="nucleotide sequence ID" value="NZ_CP053661.1"/>
</dbReference>
<organism evidence="3 4">
    <name type="scientific">Thermoleptolyngbya sichuanensis A183</name>
    <dbReference type="NCBI Taxonomy" id="2737172"/>
    <lineage>
        <taxon>Bacteria</taxon>
        <taxon>Bacillati</taxon>
        <taxon>Cyanobacteriota</taxon>
        <taxon>Cyanophyceae</taxon>
        <taxon>Oculatellales</taxon>
        <taxon>Oculatellaceae</taxon>
        <taxon>Thermoleptolyngbya</taxon>
        <taxon>Thermoleptolyngbya sichuanensis</taxon>
    </lineage>
</organism>